<evidence type="ECO:0000256" key="2">
    <source>
        <dbReference type="PIRSR" id="PIRSR637460-2"/>
    </source>
</evidence>
<dbReference type="Gene3D" id="3.40.50.1110">
    <property type="entry name" value="SGNH hydrolase"/>
    <property type="match status" value="1"/>
</dbReference>
<gene>
    <name evidence="4" type="ORF">GCM10017557_54670</name>
</gene>
<feature type="domain" description="SGNH hydrolase-type esterase" evidence="3">
    <location>
        <begin position="14"/>
        <end position="251"/>
    </location>
</feature>
<feature type="active site" description="Nucleophile" evidence="1">
    <location>
        <position position="18"/>
    </location>
</feature>
<organism evidence="4 5">
    <name type="scientific">Streptomyces aurantiacus</name>
    <dbReference type="NCBI Taxonomy" id="47760"/>
    <lineage>
        <taxon>Bacteria</taxon>
        <taxon>Bacillati</taxon>
        <taxon>Actinomycetota</taxon>
        <taxon>Actinomycetes</taxon>
        <taxon>Kitasatosporales</taxon>
        <taxon>Streptomycetaceae</taxon>
        <taxon>Streptomyces</taxon>
        <taxon>Streptomyces aurantiacus group</taxon>
    </lineage>
</organism>
<proteinExistence type="predicted"/>
<evidence type="ECO:0000259" key="3">
    <source>
        <dbReference type="Pfam" id="PF13472"/>
    </source>
</evidence>
<evidence type="ECO:0000313" key="5">
    <source>
        <dbReference type="Proteomes" id="UP000516444"/>
    </source>
</evidence>
<accession>A0A7G1P5H3</accession>
<dbReference type="PANTHER" id="PTHR37981">
    <property type="entry name" value="LIPASE 2"/>
    <property type="match status" value="1"/>
</dbReference>
<evidence type="ECO:0000256" key="1">
    <source>
        <dbReference type="PIRSR" id="PIRSR637460-1"/>
    </source>
</evidence>
<dbReference type="InterPro" id="IPR036514">
    <property type="entry name" value="SGNH_hydro_sf"/>
</dbReference>
<reference evidence="4 5" key="1">
    <citation type="journal article" date="2014" name="Int. J. Syst. Evol. Microbiol.">
        <title>Complete genome sequence of Corynebacterium casei LMG S-19264T (=DSM 44701T), isolated from a smear-ripened cheese.</title>
        <authorList>
            <consortium name="US DOE Joint Genome Institute (JGI-PGF)"/>
            <person name="Walter F."/>
            <person name="Albersmeier A."/>
            <person name="Kalinowski J."/>
            <person name="Ruckert C."/>
        </authorList>
    </citation>
    <scope>NUCLEOTIDE SEQUENCE [LARGE SCALE GENOMIC DNA]</scope>
    <source>
        <strain evidence="4 5">JCM 4677</strain>
    </source>
</reference>
<dbReference type="InterPro" id="IPR037460">
    <property type="entry name" value="SEST-like"/>
</dbReference>
<protein>
    <recommendedName>
        <fullName evidence="3">SGNH hydrolase-type esterase domain-containing protein</fullName>
    </recommendedName>
</protein>
<dbReference type="Pfam" id="PF13472">
    <property type="entry name" value="Lipase_GDSL_2"/>
    <property type="match status" value="1"/>
</dbReference>
<name>A0A7G1P5H3_9ACTN</name>
<dbReference type="GO" id="GO:0004806">
    <property type="term" value="F:triacylglycerol lipase activity"/>
    <property type="evidence" value="ECO:0007669"/>
    <property type="project" value="TreeGrafter"/>
</dbReference>
<dbReference type="EMBL" id="AP023440">
    <property type="protein sequence ID" value="BCL30608.1"/>
    <property type="molecule type" value="Genomic_DNA"/>
</dbReference>
<dbReference type="SUPFAM" id="SSF52266">
    <property type="entry name" value="SGNH hydrolase"/>
    <property type="match status" value="1"/>
</dbReference>
<dbReference type="PANTHER" id="PTHR37981:SF1">
    <property type="entry name" value="SGNH HYDROLASE-TYPE ESTERASE DOMAIN-CONTAINING PROTEIN"/>
    <property type="match status" value="1"/>
</dbReference>
<dbReference type="InterPro" id="IPR013830">
    <property type="entry name" value="SGNH_hydro"/>
</dbReference>
<dbReference type="GO" id="GO:0019433">
    <property type="term" value="P:triglyceride catabolic process"/>
    <property type="evidence" value="ECO:0007669"/>
    <property type="project" value="TreeGrafter"/>
</dbReference>
<sequence length="262" mass="27876">MAVGAEAEAFEYVALGDSAAAGIGAGSPAANSSNCYVSGNSGPRVPNSTLAYPKRVAQSLGATLVDKALCGASSNAVRRQQATAVTKATDLVTVQAGSNDFGFAAPLIFCYVWNPPRTGTCNSRINAITTQYRQVLPGNLERLFDRIDARKRDGAQVVVVGYPHVVQAESTLTCFADGAWPDSTHQALRRAANTLNQVLAAKAKAHGYDFVDPSASFNTHESCGDPSWVNGIRPFTRQVESFHPNATGQEALAWLVWQYVKP</sequence>
<evidence type="ECO:0000313" key="4">
    <source>
        <dbReference type="EMBL" id="BCL30608.1"/>
    </source>
</evidence>
<dbReference type="KEGG" id="sgm:GCM10017557_54670"/>
<keyword evidence="2" id="KW-1015">Disulfide bond</keyword>
<dbReference type="Proteomes" id="UP000516444">
    <property type="component" value="Chromosome"/>
</dbReference>
<keyword evidence="5" id="KW-1185">Reference proteome</keyword>
<feature type="disulfide bond" evidence="2">
    <location>
        <begin position="110"/>
        <end position="121"/>
    </location>
</feature>
<feature type="disulfide bond" evidence="2">
    <location>
        <begin position="174"/>
        <end position="223"/>
    </location>
</feature>
<feature type="active site" evidence="1">
    <location>
        <position position="243"/>
    </location>
</feature>
<dbReference type="AlphaFoldDB" id="A0A7G1P5H3"/>
<dbReference type="CDD" id="cd01823">
    <property type="entry name" value="SEST_like"/>
    <property type="match status" value="1"/>
</dbReference>